<keyword evidence="4 5" id="KW-0472">Membrane</keyword>
<accession>A0A6A7BJR0</accession>
<dbReference type="InterPro" id="IPR007568">
    <property type="entry name" value="RTA1"/>
</dbReference>
<organism evidence="6 7">
    <name type="scientific">Plenodomus tracheiphilus IPT5</name>
    <dbReference type="NCBI Taxonomy" id="1408161"/>
    <lineage>
        <taxon>Eukaryota</taxon>
        <taxon>Fungi</taxon>
        <taxon>Dikarya</taxon>
        <taxon>Ascomycota</taxon>
        <taxon>Pezizomycotina</taxon>
        <taxon>Dothideomycetes</taxon>
        <taxon>Pleosporomycetidae</taxon>
        <taxon>Pleosporales</taxon>
        <taxon>Pleosporineae</taxon>
        <taxon>Leptosphaeriaceae</taxon>
        <taxon>Plenodomus</taxon>
    </lineage>
</organism>
<feature type="transmembrane region" description="Helical" evidence="5">
    <location>
        <begin position="199"/>
        <end position="216"/>
    </location>
</feature>
<feature type="transmembrane region" description="Helical" evidence="5">
    <location>
        <begin position="81"/>
        <end position="105"/>
    </location>
</feature>
<keyword evidence="3 5" id="KW-1133">Transmembrane helix</keyword>
<keyword evidence="2 5" id="KW-0812">Transmembrane</keyword>
<comment type="subcellular location">
    <subcellularLocation>
        <location evidence="1">Membrane</location>
        <topology evidence="1">Multi-pass membrane protein</topology>
    </subcellularLocation>
</comment>
<name>A0A6A7BJR0_9PLEO</name>
<evidence type="ECO:0000256" key="4">
    <source>
        <dbReference type="ARBA" id="ARBA00023136"/>
    </source>
</evidence>
<dbReference type="AlphaFoldDB" id="A0A6A7BJR0"/>
<dbReference type="PANTHER" id="PTHR31465:SF35">
    <property type="entry name" value="RTA1 DOMAIN PROTEIN-RELATED"/>
    <property type="match status" value="1"/>
</dbReference>
<gene>
    <name evidence="6" type="ORF">T440DRAFT_535893</name>
</gene>
<protein>
    <submittedName>
        <fullName evidence="6">RTA1-domain-containing protein</fullName>
    </submittedName>
</protein>
<sequence length="292" mass="33004">MAEDKFKLYHYDPSFPLAVAFIALFAIPSILHFWLLFRHRSWYFIPFLVGCLFEAVGYAFRALSAKETPDWTTTPYIGQQLLLLLGPTFFAASIYMVLGRLIRLLDAGEHSMIRTTWLTKVFLMGDILSFLSQSGGGGMLAKAKDKAAQDLGNNVILAGLGIQVVFFAIFMIVTVVFHIRITKRPTSTSLAIAAPWERLLWVLYFASVLIMVRSLFRMMEYAQGSDGFLMQKEMYVYAFDATLMFNVAAVFCLYHPGGTLIAYKKLDDGLEVNRAEDSYPMVPNSGWREYGP</sequence>
<evidence type="ECO:0000256" key="2">
    <source>
        <dbReference type="ARBA" id="ARBA00022692"/>
    </source>
</evidence>
<evidence type="ECO:0000256" key="3">
    <source>
        <dbReference type="ARBA" id="ARBA00022989"/>
    </source>
</evidence>
<evidence type="ECO:0000313" key="7">
    <source>
        <dbReference type="Proteomes" id="UP000799423"/>
    </source>
</evidence>
<dbReference type="EMBL" id="MU006290">
    <property type="protein sequence ID" value="KAF2855746.1"/>
    <property type="molecule type" value="Genomic_DNA"/>
</dbReference>
<reference evidence="6" key="1">
    <citation type="submission" date="2020-01" db="EMBL/GenBank/DDBJ databases">
        <authorList>
            <consortium name="DOE Joint Genome Institute"/>
            <person name="Haridas S."/>
            <person name="Albert R."/>
            <person name="Binder M."/>
            <person name="Bloem J."/>
            <person name="Labutti K."/>
            <person name="Salamov A."/>
            <person name="Andreopoulos B."/>
            <person name="Baker S.E."/>
            <person name="Barry K."/>
            <person name="Bills G."/>
            <person name="Bluhm B.H."/>
            <person name="Cannon C."/>
            <person name="Castanera R."/>
            <person name="Culley D.E."/>
            <person name="Daum C."/>
            <person name="Ezra D."/>
            <person name="Gonzalez J.B."/>
            <person name="Henrissat B."/>
            <person name="Kuo A."/>
            <person name="Liang C."/>
            <person name="Lipzen A."/>
            <person name="Lutzoni F."/>
            <person name="Magnuson J."/>
            <person name="Mondo S."/>
            <person name="Nolan M."/>
            <person name="Ohm R."/>
            <person name="Pangilinan J."/>
            <person name="Park H.-J."/>
            <person name="Ramirez L."/>
            <person name="Alfaro M."/>
            <person name="Sun H."/>
            <person name="Tritt A."/>
            <person name="Yoshinaga Y."/>
            <person name="Zwiers L.-H."/>
            <person name="Turgeon B.G."/>
            <person name="Goodwin S.B."/>
            <person name="Spatafora J.W."/>
            <person name="Crous P.W."/>
            <person name="Grigoriev I.V."/>
        </authorList>
    </citation>
    <scope>NUCLEOTIDE SEQUENCE</scope>
    <source>
        <strain evidence="6">IPT5</strain>
    </source>
</reference>
<proteinExistence type="predicted"/>
<dbReference type="GO" id="GO:0016020">
    <property type="term" value="C:membrane"/>
    <property type="evidence" value="ECO:0007669"/>
    <property type="project" value="UniProtKB-SubCell"/>
</dbReference>
<feature type="transmembrane region" description="Helical" evidence="5">
    <location>
        <begin position="42"/>
        <end position="61"/>
    </location>
</feature>
<evidence type="ECO:0000256" key="5">
    <source>
        <dbReference type="SAM" id="Phobius"/>
    </source>
</evidence>
<dbReference type="PANTHER" id="PTHR31465">
    <property type="entry name" value="PROTEIN RTA1-RELATED"/>
    <property type="match status" value="1"/>
</dbReference>
<feature type="transmembrane region" description="Helical" evidence="5">
    <location>
        <begin position="155"/>
        <end position="179"/>
    </location>
</feature>
<evidence type="ECO:0000313" key="6">
    <source>
        <dbReference type="EMBL" id="KAF2855746.1"/>
    </source>
</evidence>
<evidence type="ECO:0000256" key="1">
    <source>
        <dbReference type="ARBA" id="ARBA00004141"/>
    </source>
</evidence>
<feature type="transmembrane region" description="Helical" evidence="5">
    <location>
        <begin position="117"/>
        <end position="135"/>
    </location>
</feature>
<keyword evidence="7" id="KW-1185">Reference proteome</keyword>
<dbReference type="Pfam" id="PF04479">
    <property type="entry name" value="RTA1"/>
    <property type="match status" value="1"/>
</dbReference>
<feature type="transmembrane region" description="Helical" evidence="5">
    <location>
        <begin position="15"/>
        <end position="35"/>
    </location>
</feature>
<dbReference type="OrthoDB" id="3358017at2759"/>
<dbReference type="Proteomes" id="UP000799423">
    <property type="component" value="Unassembled WGS sequence"/>
</dbReference>
<feature type="transmembrane region" description="Helical" evidence="5">
    <location>
        <begin position="236"/>
        <end position="254"/>
    </location>
</feature>